<proteinExistence type="predicted"/>
<keyword evidence="3" id="KW-1185">Reference proteome</keyword>
<dbReference type="RefSeq" id="WP_200593144.1">
    <property type="nucleotide sequence ID" value="NZ_JAEPBG010000006.1"/>
</dbReference>
<evidence type="ECO:0000313" key="3">
    <source>
        <dbReference type="Proteomes" id="UP000622890"/>
    </source>
</evidence>
<gene>
    <name evidence="2" type="ORF">JJB74_15730</name>
</gene>
<accession>A0A934SUQ5</accession>
<keyword evidence="1" id="KW-1133">Transmembrane helix</keyword>
<dbReference type="Pfam" id="PF04956">
    <property type="entry name" value="TrbC"/>
    <property type="match status" value="1"/>
</dbReference>
<feature type="transmembrane region" description="Helical" evidence="1">
    <location>
        <begin position="50"/>
        <end position="68"/>
    </location>
</feature>
<organism evidence="2 3">
    <name type="scientific">Noviherbaspirillum pedocola</name>
    <dbReference type="NCBI Taxonomy" id="2801341"/>
    <lineage>
        <taxon>Bacteria</taxon>
        <taxon>Pseudomonadati</taxon>
        <taxon>Pseudomonadota</taxon>
        <taxon>Betaproteobacteria</taxon>
        <taxon>Burkholderiales</taxon>
        <taxon>Oxalobacteraceae</taxon>
        <taxon>Noviherbaspirillum</taxon>
    </lineage>
</organism>
<reference evidence="2" key="1">
    <citation type="submission" date="2021-01" db="EMBL/GenBank/DDBJ databases">
        <title>Genome sequence of strain Noviherbaspirillum sp. DKR-6.</title>
        <authorList>
            <person name="Chaudhary D.K."/>
        </authorList>
    </citation>
    <scope>NUCLEOTIDE SEQUENCE</scope>
    <source>
        <strain evidence="2">DKR-6</strain>
    </source>
</reference>
<dbReference type="Proteomes" id="UP000622890">
    <property type="component" value="Unassembled WGS sequence"/>
</dbReference>
<comment type="caution">
    <text evidence="2">The sequence shown here is derived from an EMBL/GenBank/DDBJ whole genome shotgun (WGS) entry which is preliminary data.</text>
</comment>
<feature type="transmembrane region" description="Helical" evidence="1">
    <location>
        <begin position="80"/>
        <end position="103"/>
    </location>
</feature>
<evidence type="ECO:0000313" key="2">
    <source>
        <dbReference type="EMBL" id="MBK4736072.1"/>
    </source>
</evidence>
<keyword evidence="1" id="KW-0472">Membrane</keyword>
<name>A0A934SUQ5_9BURK</name>
<keyword evidence="1" id="KW-0812">Transmembrane</keyword>
<evidence type="ECO:0000256" key="1">
    <source>
        <dbReference type="SAM" id="Phobius"/>
    </source>
</evidence>
<dbReference type="EMBL" id="JAEPBG010000006">
    <property type="protein sequence ID" value="MBK4736072.1"/>
    <property type="molecule type" value="Genomic_DNA"/>
</dbReference>
<sequence>MERIENPQQNPWYAKYALLALVVMTAMMPELAFAQTGGNGTNMFCYLAKYFHDIVGAAVLLVIMMWGIEHIFGVAKLHDMVIKVGVVCGIIVLAVTIITQSGLTVTCTGM</sequence>
<protein>
    <submittedName>
        <fullName evidence="2">TrbC/VirB2 family protein</fullName>
    </submittedName>
</protein>
<dbReference type="AlphaFoldDB" id="A0A934SUQ5"/>
<dbReference type="InterPro" id="IPR007039">
    <property type="entry name" value="TrbC/VirB2"/>
</dbReference>